<comment type="caution">
    <text evidence="2">The sequence shown here is derived from an EMBL/GenBank/DDBJ whole genome shotgun (WGS) entry which is preliminary data.</text>
</comment>
<sequence length="433" mass="47935">MSEKEKEKRDRDMERKKETDRQRRVMSEKEKEKEKEKRDRDMERKKETDRQRRVSHTITIPKKLQTKPKPFQKMEEEDDPFASLIKTCKPTSSQEDVLRTCPFARESELFSDQSPSSESSGIPVEPTGIIMVSPPESSRGEDFQTRLQDSLHVSSEEQRPPTAAVDVGETVDAEGAVDLGNDSDNLGFSGVKSTQVIGSSRGGVDGGGVAANCDVFEREFEELEKLMLLARESRFASDHKARDRHKNGSIEVLHSRVEEIGEELSADKVTDELPLRETQFREALNKGDEAVAGVGGHRHGNGSTEVVDSEVEGIGEVLLGADKVTDELPLRETEVGEDLLNKGDEVVVGVGGRRELPPSITGQGKNAGEMAGPGNLAAKNQIFKDILDALKRVAGEVGGGGAEEEDVDFLETAKRRRVSFPRPRWWPPEGYED</sequence>
<feature type="region of interest" description="Disordered" evidence="1">
    <location>
        <begin position="108"/>
        <end position="168"/>
    </location>
</feature>
<proteinExistence type="predicted"/>
<dbReference type="PANTHER" id="PTHR38221">
    <property type="entry name" value="BNAA04G14260D PROTEIN"/>
    <property type="match status" value="1"/>
</dbReference>
<dbReference type="AlphaFoldDB" id="A0A4V6RYU2"/>
<feature type="compositionally biased region" description="Basic and acidic residues" evidence="1">
    <location>
        <begin position="1"/>
        <end position="52"/>
    </location>
</feature>
<keyword evidence="3" id="KW-1185">Reference proteome</keyword>
<dbReference type="PANTHER" id="PTHR38221:SF1">
    <property type="entry name" value="OVULE PROTEIN"/>
    <property type="match status" value="1"/>
</dbReference>
<dbReference type="EMBL" id="SDRB02000096">
    <property type="protein sequence ID" value="THG23847.1"/>
    <property type="molecule type" value="Genomic_DNA"/>
</dbReference>
<accession>A0A4V6RYU2</accession>
<evidence type="ECO:0000313" key="3">
    <source>
        <dbReference type="Proteomes" id="UP000306102"/>
    </source>
</evidence>
<dbReference type="Proteomes" id="UP000306102">
    <property type="component" value="Unassembled WGS sequence"/>
</dbReference>
<reference evidence="2 3" key="1">
    <citation type="journal article" date="2018" name="Proc. Natl. Acad. Sci. U.S.A.">
        <title>Draft genome sequence of Camellia sinensis var. sinensis provides insights into the evolution of the tea genome and tea quality.</title>
        <authorList>
            <person name="Wei C."/>
            <person name="Yang H."/>
            <person name="Wang S."/>
            <person name="Zhao J."/>
            <person name="Liu C."/>
            <person name="Gao L."/>
            <person name="Xia E."/>
            <person name="Lu Y."/>
            <person name="Tai Y."/>
            <person name="She G."/>
            <person name="Sun J."/>
            <person name="Cao H."/>
            <person name="Tong W."/>
            <person name="Gao Q."/>
            <person name="Li Y."/>
            <person name="Deng W."/>
            <person name="Jiang X."/>
            <person name="Wang W."/>
            <person name="Chen Q."/>
            <person name="Zhang S."/>
            <person name="Li H."/>
            <person name="Wu J."/>
            <person name="Wang P."/>
            <person name="Li P."/>
            <person name="Shi C."/>
            <person name="Zheng F."/>
            <person name="Jian J."/>
            <person name="Huang B."/>
            <person name="Shan D."/>
            <person name="Shi M."/>
            <person name="Fang C."/>
            <person name="Yue Y."/>
            <person name="Li F."/>
            <person name="Li D."/>
            <person name="Wei S."/>
            <person name="Han B."/>
            <person name="Jiang C."/>
            <person name="Yin Y."/>
            <person name="Xia T."/>
            <person name="Zhang Z."/>
            <person name="Bennetzen J.L."/>
            <person name="Zhao S."/>
            <person name="Wan X."/>
        </authorList>
    </citation>
    <scope>NUCLEOTIDE SEQUENCE [LARGE SCALE GENOMIC DNA]</scope>
    <source>
        <strain evidence="3">cv. Shuchazao</strain>
        <tissue evidence="2">Leaf</tissue>
    </source>
</reference>
<protein>
    <submittedName>
        <fullName evidence="2">Uncharacterized protein</fullName>
    </submittedName>
</protein>
<organism evidence="2 3">
    <name type="scientific">Camellia sinensis var. sinensis</name>
    <name type="common">China tea</name>
    <dbReference type="NCBI Taxonomy" id="542762"/>
    <lineage>
        <taxon>Eukaryota</taxon>
        <taxon>Viridiplantae</taxon>
        <taxon>Streptophyta</taxon>
        <taxon>Embryophyta</taxon>
        <taxon>Tracheophyta</taxon>
        <taxon>Spermatophyta</taxon>
        <taxon>Magnoliopsida</taxon>
        <taxon>eudicotyledons</taxon>
        <taxon>Gunneridae</taxon>
        <taxon>Pentapetalae</taxon>
        <taxon>asterids</taxon>
        <taxon>Ericales</taxon>
        <taxon>Theaceae</taxon>
        <taxon>Camellia</taxon>
    </lineage>
</organism>
<gene>
    <name evidence="2" type="ORF">TEA_000864</name>
</gene>
<name>A0A4V6RYU2_CAMSN</name>
<feature type="region of interest" description="Disordered" evidence="1">
    <location>
        <begin position="1"/>
        <end position="78"/>
    </location>
</feature>
<feature type="compositionally biased region" description="Polar residues" evidence="1">
    <location>
        <begin position="110"/>
        <end position="120"/>
    </location>
</feature>
<evidence type="ECO:0000256" key="1">
    <source>
        <dbReference type="SAM" id="MobiDB-lite"/>
    </source>
</evidence>
<evidence type="ECO:0000313" key="2">
    <source>
        <dbReference type="EMBL" id="THG23847.1"/>
    </source>
</evidence>